<dbReference type="PROSITE" id="PS51257">
    <property type="entry name" value="PROKAR_LIPOPROTEIN"/>
    <property type="match status" value="1"/>
</dbReference>
<name>A0A235B4T8_9BACL</name>
<dbReference type="Pfam" id="PF00496">
    <property type="entry name" value="SBP_bac_5"/>
    <property type="match status" value="1"/>
</dbReference>
<dbReference type="GO" id="GO:0042597">
    <property type="term" value="C:periplasmic space"/>
    <property type="evidence" value="ECO:0007669"/>
    <property type="project" value="UniProtKB-ARBA"/>
</dbReference>
<dbReference type="EMBL" id="NOWF01000006">
    <property type="protein sequence ID" value="OYD07326.1"/>
    <property type="molecule type" value="Genomic_DNA"/>
</dbReference>
<comment type="similarity">
    <text evidence="1">Belongs to the bacterial solute-binding protein 5 family.</text>
</comment>
<evidence type="ECO:0000256" key="3">
    <source>
        <dbReference type="ARBA" id="ARBA00022729"/>
    </source>
</evidence>
<dbReference type="CDD" id="cd08490">
    <property type="entry name" value="PBP2_NikA_DppA_OppA_like_3"/>
    <property type="match status" value="1"/>
</dbReference>
<dbReference type="InterPro" id="IPR050035">
    <property type="entry name" value="NikA"/>
</dbReference>
<evidence type="ECO:0000313" key="5">
    <source>
        <dbReference type="EMBL" id="OYD07326.1"/>
    </source>
</evidence>
<sequence>MNRKKGGVGLLSRSRFFVKRLLWLTVVLALVVAGCSPDAGNSGHRESGDKEITLMFSFKSPDLNPHHTLTPLRAGITETSIKLDSDLQLKGWLAKDWTSKDDQTWEFIIRDGIRFHDGTKMDAAAVKASFERGIRESKALANALKVESMQAEGQKLTIKTTEPHPSLPSELVNPYASVVQAEAEKKMGRNPFNKKPIGTGPFQVKRFTPNTEVVVERNDHYWDGKPKLKGATIRFNEDPNVRALTLQSGEADIAFNLPPENVASIQKEEDLKVESIPSLRVHFLLYNQQKSQMRDLRVRRALDHLLDRQSIVRDIMLGHASPANGPFTGELPFSSKKAPVKKDVSKAQELLKEAGYQKDSNGKMAKGGKPLTLELVTYGARPELPRIAQLFQSDAAQAGIDVKIKTVEDVDSHLNKNESWDVVTYSNLTAPRGDGAYFLNTSLVPEGSLNPSNLDLPALNKIVDELNATDEMEKRTELTREAVTVLHQELPHSYAVYPGNIYGINKRIVGWTPGLEEYYILTHTMDVE</sequence>
<proteinExistence type="inferred from homology"/>
<dbReference type="OrthoDB" id="9796817at2"/>
<dbReference type="GO" id="GO:0015833">
    <property type="term" value="P:peptide transport"/>
    <property type="evidence" value="ECO:0007669"/>
    <property type="project" value="TreeGrafter"/>
</dbReference>
<dbReference type="Proteomes" id="UP000215459">
    <property type="component" value="Unassembled WGS sequence"/>
</dbReference>
<comment type="caution">
    <text evidence="5">The sequence shown here is derived from an EMBL/GenBank/DDBJ whole genome shotgun (WGS) entry which is preliminary data.</text>
</comment>
<keyword evidence="3" id="KW-0732">Signal</keyword>
<evidence type="ECO:0000313" key="6">
    <source>
        <dbReference type="Proteomes" id="UP000215459"/>
    </source>
</evidence>
<gene>
    <name evidence="5" type="ORF">CHM34_10440</name>
</gene>
<keyword evidence="2" id="KW-0813">Transport</keyword>
<dbReference type="SUPFAM" id="SSF53850">
    <property type="entry name" value="Periplasmic binding protein-like II"/>
    <property type="match status" value="1"/>
</dbReference>
<protein>
    <submittedName>
        <fullName evidence="5">ABC transporter substrate-binding protein</fullName>
    </submittedName>
</protein>
<dbReference type="InterPro" id="IPR000914">
    <property type="entry name" value="SBP_5_dom"/>
</dbReference>
<organism evidence="5 6">
    <name type="scientific">Paludifilum halophilum</name>
    <dbReference type="NCBI Taxonomy" id="1642702"/>
    <lineage>
        <taxon>Bacteria</taxon>
        <taxon>Bacillati</taxon>
        <taxon>Bacillota</taxon>
        <taxon>Bacilli</taxon>
        <taxon>Bacillales</taxon>
        <taxon>Thermoactinomycetaceae</taxon>
        <taxon>Paludifilum</taxon>
    </lineage>
</organism>
<feature type="domain" description="Solute-binding protein family 5" evidence="4">
    <location>
        <begin position="89"/>
        <end position="443"/>
    </location>
</feature>
<evidence type="ECO:0000256" key="2">
    <source>
        <dbReference type="ARBA" id="ARBA00022448"/>
    </source>
</evidence>
<dbReference type="GO" id="GO:1904680">
    <property type="term" value="F:peptide transmembrane transporter activity"/>
    <property type="evidence" value="ECO:0007669"/>
    <property type="project" value="TreeGrafter"/>
</dbReference>
<dbReference type="PANTHER" id="PTHR30290">
    <property type="entry name" value="PERIPLASMIC BINDING COMPONENT OF ABC TRANSPORTER"/>
    <property type="match status" value="1"/>
</dbReference>
<dbReference type="NCBIfam" id="NF045468">
    <property type="entry name" value="Opp5A_nikA"/>
    <property type="match status" value="1"/>
</dbReference>
<reference evidence="5 6" key="1">
    <citation type="submission" date="2017-07" db="EMBL/GenBank/DDBJ databases">
        <title>The genome sequence of Paludifilum halophilum highlights mechanisms for microbial adaptation to high salt environemnts.</title>
        <authorList>
            <person name="Belbahri L."/>
        </authorList>
    </citation>
    <scope>NUCLEOTIDE SEQUENCE [LARGE SCALE GENOMIC DNA]</scope>
    <source>
        <strain evidence="5 6">DSM 102817</strain>
    </source>
</reference>
<accession>A0A235B4T8</accession>
<evidence type="ECO:0000256" key="1">
    <source>
        <dbReference type="ARBA" id="ARBA00005695"/>
    </source>
</evidence>
<dbReference type="PIRSF" id="PIRSF002741">
    <property type="entry name" value="MppA"/>
    <property type="match status" value="1"/>
</dbReference>
<dbReference type="GO" id="GO:0043190">
    <property type="term" value="C:ATP-binding cassette (ABC) transporter complex"/>
    <property type="evidence" value="ECO:0007669"/>
    <property type="project" value="InterPro"/>
</dbReference>
<evidence type="ECO:0000259" key="4">
    <source>
        <dbReference type="Pfam" id="PF00496"/>
    </source>
</evidence>
<dbReference type="Gene3D" id="3.40.190.10">
    <property type="entry name" value="Periplasmic binding protein-like II"/>
    <property type="match status" value="1"/>
</dbReference>
<dbReference type="PANTHER" id="PTHR30290:SF9">
    <property type="entry name" value="OLIGOPEPTIDE-BINDING PROTEIN APPA"/>
    <property type="match status" value="1"/>
</dbReference>
<dbReference type="InterPro" id="IPR030678">
    <property type="entry name" value="Peptide/Ni-bd"/>
</dbReference>
<dbReference type="AlphaFoldDB" id="A0A235B4T8"/>
<dbReference type="InterPro" id="IPR039424">
    <property type="entry name" value="SBP_5"/>
</dbReference>
<keyword evidence="6" id="KW-1185">Reference proteome</keyword>
<dbReference type="Gene3D" id="3.10.105.10">
    <property type="entry name" value="Dipeptide-binding Protein, Domain 3"/>
    <property type="match status" value="1"/>
</dbReference>